<name>A0A9X3FB63_9BACT</name>
<organism evidence="2 3">
    <name type="scientific">Draconibacterium aestuarii</name>
    <dbReference type="NCBI Taxonomy" id="2998507"/>
    <lineage>
        <taxon>Bacteria</taxon>
        <taxon>Pseudomonadati</taxon>
        <taxon>Bacteroidota</taxon>
        <taxon>Bacteroidia</taxon>
        <taxon>Marinilabiliales</taxon>
        <taxon>Prolixibacteraceae</taxon>
        <taxon>Draconibacterium</taxon>
    </lineage>
</organism>
<dbReference type="RefSeq" id="WP_343335433.1">
    <property type="nucleotide sequence ID" value="NZ_JAPOHD010000066.1"/>
</dbReference>
<evidence type="ECO:0000313" key="2">
    <source>
        <dbReference type="EMBL" id="MCY1723107.1"/>
    </source>
</evidence>
<proteinExistence type="predicted"/>
<protein>
    <submittedName>
        <fullName evidence="2">Uncharacterized protein</fullName>
    </submittedName>
</protein>
<dbReference type="EMBL" id="JAPOHD010000066">
    <property type="protein sequence ID" value="MCY1723107.1"/>
    <property type="molecule type" value="Genomic_DNA"/>
</dbReference>
<reference evidence="2" key="1">
    <citation type="submission" date="2022-11" db="EMBL/GenBank/DDBJ databases">
        <title>Marilongibacter aestuarii gen. nov., sp. nov., isolated from tidal flat sediment.</title>
        <authorList>
            <person name="Jiayan W."/>
        </authorList>
    </citation>
    <scope>NUCLEOTIDE SEQUENCE</scope>
    <source>
        <strain evidence="2">Z1-6</strain>
    </source>
</reference>
<evidence type="ECO:0000313" key="3">
    <source>
        <dbReference type="Proteomes" id="UP001145087"/>
    </source>
</evidence>
<gene>
    <name evidence="2" type="ORF">OU798_22355</name>
</gene>
<dbReference type="Proteomes" id="UP001145087">
    <property type="component" value="Unassembled WGS sequence"/>
</dbReference>
<feature type="region of interest" description="Disordered" evidence="1">
    <location>
        <begin position="45"/>
        <end position="71"/>
    </location>
</feature>
<dbReference type="AlphaFoldDB" id="A0A9X3FB63"/>
<comment type="caution">
    <text evidence="2">The sequence shown here is derived from an EMBL/GenBank/DDBJ whole genome shotgun (WGS) entry which is preliminary data.</text>
</comment>
<evidence type="ECO:0000256" key="1">
    <source>
        <dbReference type="SAM" id="MobiDB-lite"/>
    </source>
</evidence>
<sequence>MKTIILISSIFYILGLKISNKIDLIKKVTPVDKITIHTAKPEKAEKTIDFKTAQEEEPEKKDLTKEDSDIE</sequence>
<keyword evidence="3" id="KW-1185">Reference proteome</keyword>
<accession>A0A9X3FB63</accession>